<keyword evidence="2" id="KW-0812">Transmembrane</keyword>
<proteinExistence type="predicted"/>
<dbReference type="InterPro" id="IPR045340">
    <property type="entry name" value="DUF6533"/>
</dbReference>
<evidence type="ECO:0000313" key="5">
    <source>
        <dbReference type="Proteomes" id="UP000017559"/>
    </source>
</evidence>
<dbReference type="EMBL" id="AWSO01000283">
    <property type="protein sequence ID" value="ESK92454.1"/>
    <property type="molecule type" value="Genomic_DNA"/>
</dbReference>
<feature type="transmembrane region" description="Helical" evidence="2">
    <location>
        <begin position="218"/>
        <end position="238"/>
    </location>
</feature>
<dbReference type="AlphaFoldDB" id="V2YL82"/>
<evidence type="ECO:0000256" key="1">
    <source>
        <dbReference type="SAM" id="MobiDB-lite"/>
    </source>
</evidence>
<evidence type="ECO:0000313" key="4">
    <source>
        <dbReference type="EMBL" id="ESK92454.1"/>
    </source>
</evidence>
<dbReference type="Pfam" id="PF20151">
    <property type="entry name" value="DUF6533"/>
    <property type="match status" value="1"/>
</dbReference>
<sequence>MGDLPTDKGGWQGIVYEHHIHEITQVVAVSFLYWDHLITLGDEVKHVWAHPKSRSSFLFLFLRYFGLTSNTSVLILAKSPLSHDRYLDHFIPCLYRQILLVITQSAVCILLTLRIYALFNCDKRILVFLCGSAVIFLGMAAYFLVGQEKVRYPIEIGCHIGISHQTALGLSGVWTALFAYDAILFLLTTSRTYRYWLRSRFEFGTERLTLVSLMFRDGAIYFFVMAMATLSNILTFHLSGPFMRGGLSSFASCVSVTLMCRLMLNLHASADTGIYTKPGDPHRPENAESSDNGTGPTVSSEVILETMIMDDILMSTFSTTYRPEAGGVVR</sequence>
<feature type="transmembrane region" description="Helical" evidence="2">
    <location>
        <begin position="125"/>
        <end position="145"/>
    </location>
</feature>
<feature type="transmembrane region" description="Helical" evidence="2">
    <location>
        <begin position="166"/>
        <end position="187"/>
    </location>
</feature>
<keyword evidence="2" id="KW-0472">Membrane</keyword>
<feature type="transmembrane region" description="Helical" evidence="2">
    <location>
        <begin position="57"/>
        <end position="77"/>
    </location>
</feature>
<name>V2YL82_MONRO</name>
<accession>V2YL82</accession>
<evidence type="ECO:0000259" key="3">
    <source>
        <dbReference type="Pfam" id="PF20151"/>
    </source>
</evidence>
<organism evidence="4 5">
    <name type="scientific">Moniliophthora roreri (strain MCA 2997)</name>
    <name type="common">Cocoa frosty pod rot fungus</name>
    <name type="synonym">Crinipellis roreri</name>
    <dbReference type="NCBI Taxonomy" id="1381753"/>
    <lineage>
        <taxon>Eukaryota</taxon>
        <taxon>Fungi</taxon>
        <taxon>Dikarya</taxon>
        <taxon>Basidiomycota</taxon>
        <taxon>Agaricomycotina</taxon>
        <taxon>Agaricomycetes</taxon>
        <taxon>Agaricomycetidae</taxon>
        <taxon>Agaricales</taxon>
        <taxon>Marasmiineae</taxon>
        <taxon>Marasmiaceae</taxon>
        <taxon>Moniliophthora</taxon>
    </lineage>
</organism>
<feature type="compositionally biased region" description="Polar residues" evidence="1">
    <location>
        <begin position="287"/>
        <end position="298"/>
    </location>
</feature>
<dbReference type="HOGENOM" id="CLU_035509_7_0_1"/>
<reference evidence="4 5" key="1">
    <citation type="journal article" date="2014" name="BMC Genomics">
        <title>Genome and secretome analysis of the hemibiotrophic fungal pathogen, Moniliophthora roreri, which causes frosty pod rot disease of cacao: mechanisms of the biotrophic and necrotrophic phases.</title>
        <authorList>
            <person name="Meinhardt L.W."/>
            <person name="Costa G.G.L."/>
            <person name="Thomazella D.P.T."/>
            <person name="Teixeira P.J.P.L."/>
            <person name="Carazzolle M.F."/>
            <person name="Schuster S.C."/>
            <person name="Carlson J.E."/>
            <person name="Guiltinan M.J."/>
            <person name="Mieczkowski P."/>
            <person name="Farmer A."/>
            <person name="Ramaraj T."/>
            <person name="Crozier J."/>
            <person name="Davis R.E."/>
            <person name="Shao J."/>
            <person name="Melnick R.L."/>
            <person name="Pereira G.A.G."/>
            <person name="Bailey B.A."/>
        </authorList>
    </citation>
    <scope>NUCLEOTIDE SEQUENCE [LARGE SCALE GENOMIC DNA]</scope>
    <source>
        <strain evidence="4 5">MCA 2997</strain>
    </source>
</reference>
<keyword evidence="5" id="KW-1185">Reference proteome</keyword>
<comment type="caution">
    <text evidence="4">The sequence shown here is derived from an EMBL/GenBank/DDBJ whole genome shotgun (WGS) entry which is preliminary data.</text>
</comment>
<protein>
    <recommendedName>
        <fullName evidence="3">DUF6533 domain-containing protein</fullName>
    </recommendedName>
</protein>
<evidence type="ECO:0000256" key="2">
    <source>
        <dbReference type="SAM" id="Phobius"/>
    </source>
</evidence>
<dbReference type="Proteomes" id="UP000017559">
    <property type="component" value="Unassembled WGS sequence"/>
</dbReference>
<feature type="region of interest" description="Disordered" evidence="1">
    <location>
        <begin position="275"/>
        <end position="298"/>
    </location>
</feature>
<dbReference type="KEGG" id="mrr:Moror_4491"/>
<keyword evidence="2" id="KW-1133">Transmembrane helix</keyword>
<feature type="domain" description="DUF6533" evidence="3">
    <location>
        <begin position="24"/>
        <end position="67"/>
    </location>
</feature>
<feature type="transmembrane region" description="Helical" evidence="2">
    <location>
        <begin position="98"/>
        <end position="119"/>
    </location>
</feature>
<gene>
    <name evidence="4" type="ORF">Moror_4491</name>
</gene>
<dbReference type="OrthoDB" id="2686513at2759"/>